<dbReference type="EMBL" id="CP144747">
    <property type="protein sequence ID" value="WVZ65334.1"/>
    <property type="molecule type" value="Genomic_DNA"/>
</dbReference>
<protein>
    <recommendedName>
        <fullName evidence="2">25S rRNA (uridine-N(3))-methyltransferase BMT5-like domain-containing protein</fullName>
    </recommendedName>
</protein>
<feature type="compositionally biased region" description="Low complexity" evidence="1">
    <location>
        <begin position="15"/>
        <end position="35"/>
    </location>
</feature>
<feature type="non-terminal residue" evidence="3">
    <location>
        <position position="1"/>
    </location>
</feature>
<organism evidence="3 4">
    <name type="scientific">Paspalum notatum var. saurae</name>
    <dbReference type="NCBI Taxonomy" id="547442"/>
    <lineage>
        <taxon>Eukaryota</taxon>
        <taxon>Viridiplantae</taxon>
        <taxon>Streptophyta</taxon>
        <taxon>Embryophyta</taxon>
        <taxon>Tracheophyta</taxon>
        <taxon>Spermatophyta</taxon>
        <taxon>Magnoliopsida</taxon>
        <taxon>Liliopsida</taxon>
        <taxon>Poales</taxon>
        <taxon>Poaceae</taxon>
        <taxon>PACMAD clade</taxon>
        <taxon>Panicoideae</taxon>
        <taxon>Andropogonodae</taxon>
        <taxon>Paspaleae</taxon>
        <taxon>Paspalinae</taxon>
        <taxon>Paspalum</taxon>
    </lineage>
</organism>
<dbReference type="Gene3D" id="3.40.50.150">
    <property type="entry name" value="Vaccinia Virus protein VP39"/>
    <property type="match status" value="1"/>
</dbReference>
<dbReference type="PANTHER" id="PTHR11538:SF97">
    <property type="entry name" value="25S RRNA (URIDINE-N(3))-METHYLTRANSFERASE BMT5-LIKE DOMAIN-CONTAINING PROTEIN"/>
    <property type="match status" value="1"/>
</dbReference>
<dbReference type="Proteomes" id="UP001341281">
    <property type="component" value="Chromosome 03"/>
</dbReference>
<sequence length="364" mass="40198">MARATPEEVLAAAAAGGNLEGVPVPGGVAATAADGRSQGDRAQGVTVVESMKEEKEKSSDDDKAEEEVKWVGQYSSSQSILLVGDGDFSFSLALATGFGSGANLVATSIDSYDTLKKKYSGAESNLAELKKMGAVTLHGVNAKTMKLHTDLKMRRFDRIVFNFPHAGFKGKEDQPHMINSHRNLVKDFFRSASLMLRPDGEVHVSHKTKNPYRKWNLEELASVFALFLVEQVDFHIQDYPGYNNKRGDGQRCDLPFLLGKCSTFKFKIGDIKNKRRVRKTSPMPYSGSSGNAHLNYQPVDFSPFNPTAFVPQMPQPQPYVPFHMPSVPGAYSEFFARETVQRCHLAEAESHEAEVKLWKSQSSS</sequence>
<gene>
    <name evidence="3" type="ORF">U9M48_014715</name>
</gene>
<dbReference type="SUPFAM" id="SSF53335">
    <property type="entry name" value="S-adenosyl-L-methionine-dependent methyltransferases"/>
    <property type="match status" value="1"/>
</dbReference>
<dbReference type="FunFam" id="3.40.50.150:FF:000440">
    <property type="entry name" value="Os09g0479300 protein"/>
    <property type="match status" value="1"/>
</dbReference>
<evidence type="ECO:0000259" key="2">
    <source>
        <dbReference type="Pfam" id="PF10354"/>
    </source>
</evidence>
<dbReference type="InterPro" id="IPR029063">
    <property type="entry name" value="SAM-dependent_MTases_sf"/>
</dbReference>
<feature type="domain" description="25S rRNA (uridine-N(3))-methyltransferase BMT5-like" evidence="2">
    <location>
        <begin position="81"/>
        <end position="246"/>
    </location>
</feature>
<evidence type="ECO:0000313" key="4">
    <source>
        <dbReference type="Proteomes" id="UP001341281"/>
    </source>
</evidence>
<dbReference type="AlphaFoldDB" id="A0AAQ3T513"/>
<dbReference type="InterPro" id="IPR019446">
    <property type="entry name" value="BMT5-like"/>
</dbReference>
<keyword evidence="4" id="KW-1185">Reference proteome</keyword>
<accession>A0AAQ3T513</accession>
<evidence type="ECO:0000313" key="3">
    <source>
        <dbReference type="EMBL" id="WVZ65334.1"/>
    </source>
</evidence>
<dbReference type="Pfam" id="PF10354">
    <property type="entry name" value="BMT5-like"/>
    <property type="match status" value="1"/>
</dbReference>
<feature type="compositionally biased region" description="Basic and acidic residues" evidence="1">
    <location>
        <begin position="50"/>
        <end position="65"/>
    </location>
</feature>
<dbReference type="GO" id="GO:0070475">
    <property type="term" value="P:rRNA base methylation"/>
    <property type="evidence" value="ECO:0007669"/>
    <property type="project" value="InterPro"/>
</dbReference>
<reference evidence="3 4" key="1">
    <citation type="submission" date="2024-02" db="EMBL/GenBank/DDBJ databases">
        <title>High-quality chromosome-scale genome assembly of Pensacola bahiagrass (Paspalum notatum Flugge var. saurae).</title>
        <authorList>
            <person name="Vega J.M."/>
            <person name="Podio M."/>
            <person name="Orjuela J."/>
            <person name="Siena L.A."/>
            <person name="Pessino S.C."/>
            <person name="Combes M.C."/>
            <person name="Mariac C."/>
            <person name="Albertini E."/>
            <person name="Pupilli F."/>
            <person name="Ortiz J.P.A."/>
            <person name="Leblanc O."/>
        </authorList>
    </citation>
    <scope>NUCLEOTIDE SEQUENCE [LARGE SCALE GENOMIC DNA]</scope>
    <source>
        <strain evidence="3">R1</strain>
        <tissue evidence="3">Leaf</tissue>
    </source>
</reference>
<name>A0AAQ3T513_PASNO</name>
<dbReference type="PANTHER" id="PTHR11538">
    <property type="entry name" value="PHENYLALANYL-TRNA SYNTHETASE"/>
    <property type="match status" value="1"/>
</dbReference>
<dbReference type="GO" id="GO:0070042">
    <property type="term" value="F:rRNA (uridine-N3-)-methyltransferase activity"/>
    <property type="evidence" value="ECO:0007669"/>
    <property type="project" value="InterPro"/>
</dbReference>
<evidence type="ECO:0000256" key="1">
    <source>
        <dbReference type="SAM" id="MobiDB-lite"/>
    </source>
</evidence>
<dbReference type="GO" id="GO:0005737">
    <property type="term" value="C:cytoplasm"/>
    <property type="evidence" value="ECO:0007669"/>
    <property type="project" value="TreeGrafter"/>
</dbReference>
<proteinExistence type="predicted"/>
<feature type="region of interest" description="Disordered" evidence="1">
    <location>
        <begin position="15"/>
        <end position="65"/>
    </location>
</feature>